<dbReference type="Gene3D" id="1.20.1070.10">
    <property type="entry name" value="Rhodopsin 7-helix transmembrane proteins"/>
    <property type="match status" value="1"/>
</dbReference>
<evidence type="ECO:0000256" key="6">
    <source>
        <dbReference type="ARBA" id="ARBA00023136"/>
    </source>
</evidence>
<keyword evidence="3 9" id="KW-0812">Transmembrane</keyword>
<feature type="transmembrane region" description="Helical" evidence="10">
    <location>
        <begin position="286"/>
        <end position="306"/>
    </location>
</feature>
<evidence type="ECO:0000256" key="9">
    <source>
        <dbReference type="RuleBase" id="RU000688"/>
    </source>
</evidence>
<dbReference type="PRINTS" id="PR01102">
    <property type="entry name" value="5HT6RECEPTR"/>
</dbReference>
<dbReference type="GO" id="GO:0043410">
    <property type="term" value="P:positive regulation of MAPK cascade"/>
    <property type="evidence" value="ECO:0007669"/>
    <property type="project" value="TreeGrafter"/>
</dbReference>
<evidence type="ECO:0000256" key="4">
    <source>
        <dbReference type="ARBA" id="ARBA00022989"/>
    </source>
</evidence>
<dbReference type="GO" id="GO:0004930">
    <property type="term" value="F:G protein-coupled receptor activity"/>
    <property type="evidence" value="ECO:0007669"/>
    <property type="project" value="UniProtKB-KW"/>
</dbReference>
<evidence type="ECO:0000256" key="7">
    <source>
        <dbReference type="ARBA" id="ARBA00023170"/>
    </source>
</evidence>
<comment type="similarity">
    <text evidence="9">Belongs to the G-protein coupled receptor 1 family.</text>
</comment>
<keyword evidence="8 9" id="KW-0807">Transducer</keyword>
<dbReference type="SMART" id="SM01381">
    <property type="entry name" value="7TM_GPCR_Srsx"/>
    <property type="match status" value="1"/>
</dbReference>
<proteinExistence type="evidence at transcript level"/>
<name>A0A0K0PUH4_PLADU</name>
<feature type="transmembrane region" description="Helical" evidence="10">
    <location>
        <begin position="96"/>
        <end position="115"/>
    </location>
</feature>
<evidence type="ECO:0000256" key="2">
    <source>
        <dbReference type="ARBA" id="ARBA00022475"/>
    </source>
</evidence>
<feature type="domain" description="G-protein coupled receptors family 1 profile" evidence="11">
    <location>
        <begin position="76"/>
        <end position="341"/>
    </location>
</feature>
<keyword evidence="5 9" id="KW-0297">G-protein coupled receptor</keyword>
<feature type="transmembrane region" description="Helical" evidence="10">
    <location>
        <begin position="59"/>
        <end position="84"/>
    </location>
</feature>
<dbReference type="PROSITE" id="PS50262">
    <property type="entry name" value="G_PROTEIN_RECEP_F1_2"/>
    <property type="match status" value="1"/>
</dbReference>
<keyword evidence="2" id="KW-1003">Cell membrane</keyword>
<evidence type="ECO:0000256" key="8">
    <source>
        <dbReference type="ARBA" id="ARBA00023224"/>
    </source>
</evidence>
<dbReference type="InterPro" id="IPR000276">
    <property type="entry name" value="GPCR_Rhodpsn"/>
</dbReference>
<organism evidence="12">
    <name type="scientific">Platynereis dumerilii</name>
    <name type="common">Dumeril's clam worm</name>
    <dbReference type="NCBI Taxonomy" id="6359"/>
    <lineage>
        <taxon>Eukaryota</taxon>
        <taxon>Metazoa</taxon>
        <taxon>Spiralia</taxon>
        <taxon>Lophotrochozoa</taxon>
        <taxon>Annelida</taxon>
        <taxon>Polychaeta</taxon>
        <taxon>Errantia</taxon>
        <taxon>Phyllodocida</taxon>
        <taxon>Nereididae</taxon>
        <taxon>Platynereis</taxon>
    </lineage>
</organism>
<keyword evidence="4 10" id="KW-1133">Transmembrane helix</keyword>
<sequence>MGDQGQDPDTSSVRDYQASMAYNTVVFYNNSPAEGNLSNFTTAPLHNEDLTSMRTLWEVIFLGTLLGCVIITTILGNLLVMVTVITNRKLHSATNYFILCLAVADFLLGCLVLPFSAVNTLHWEWPFGAAFCNIFISTDVMLCTVSILTLFAISIDRYYAVTEPLNYQCRVTSSLVWKICTAIWCFSFALAFIPIHIGLNTNDGSVQNYEQPKLCNFELNKVYVLIDSLGTYFAPLIVMCIVYMKVLIITKKQVIEINKLQKAALASGLHSEENKHHAKMASDTKATITLASLVLAFAICWVPYFVLFTAKPFVSEPFNMHLDLCTLWLGYLNSLINPFLYAYYNTAFRKAFVRILCRSCQLHRRRQMRTCIGGQFKGGCTDSSELSALNGRPSM</sequence>
<dbReference type="InterPro" id="IPR017452">
    <property type="entry name" value="GPCR_Rhodpsn_7TM"/>
</dbReference>
<evidence type="ECO:0000313" key="12">
    <source>
        <dbReference type="EMBL" id="AKQ63039.1"/>
    </source>
</evidence>
<evidence type="ECO:0000256" key="3">
    <source>
        <dbReference type="ARBA" id="ARBA00022692"/>
    </source>
</evidence>
<evidence type="ECO:0000256" key="10">
    <source>
        <dbReference type="SAM" id="Phobius"/>
    </source>
</evidence>
<keyword evidence="6 10" id="KW-0472">Membrane</keyword>
<dbReference type="Pfam" id="PF00001">
    <property type="entry name" value="7tm_1"/>
    <property type="match status" value="1"/>
</dbReference>
<comment type="subcellular location">
    <subcellularLocation>
        <location evidence="1">Cell membrane</location>
        <topology evidence="1">Multi-pass membrane protein</topology>
    </subcellularLocation>
</comment>
<feature type="transmembrane region" description="Helical" evidence="10">
    <location>
        <begin position="175"/>
        <end position="197"/>
    </location>
</feature>
<dbReference type="PRINTS" id="PR00237">
    <property type="entry name" value="GPCRRHODOPSN"/>
</dbReference>
<dbReference type="PANTHER" id="PTHR24248:SF163">
    <property type="entry name" value="HISTAMINE H2 RECEPTOR-LIKE"/>
    <property type="match status" value="1"/>
</dbReference>
<dbReference type="PROSITE" id="PS00237">
    <property type="entry name" value="G_PROTEIN_RECEP_F1_1"/>
    <property type="match status" value="1"/>
</dbReference>
<keyword evidence="7 9" id="KW-0675">Receptor</keyword>
<evidence type="ECO:0000256" key="1">
    <source>
        <dbReference type="ARBA" id="ARBA00004651"/>
    </source>
</evidence>
<feature type="transmembrane region" description="Helical" evidence="10">
    <location>
        <begin position="127"/>
        <end position="154"/>
    </location>
</feature>
<feature type="transmembrane region" description="Helical" evidence="10">
    <location>
        <begin position="229"/>
        <end position="249"/>
    </location>
</feature>
<protein>
    <submittedName>
        <fullName evidence="12">Orphan G-protein coupled receptor 37</fullName>
    </submittedName>
</protein>
<evidence type="ECO:0000259" key="11">
    <source>
        <dbReference type="PROSITE" id="PS50262"/>
    </source>
</evidence>
<reference evidence="12" key="1">
    <citation type="journal article" date="2015" name="Cell Rep.">
        <title>Large-Scale Combinatorial Deorphanization of Platynereis Neuropeptide GPCRs.</title>
        <authorList>
            <person name="Bauknecht P.M."/>
            <person name="Jekely G."/>
        </authorList>
    </citation>
    <scope>NUCLEOTIDE SEQUENCE</scope>
</reference>
<evidence type="ECO:0000256" key="5">
    <source>
        <dbReference type="ARBA" id="ARBA00023040"/>
    </source>
</evidence>
<accession>A0A0K0PUH4</accession>
<dbReference type="PANTHER" id="PTHR24248">
    <property type="entry name" value="ADRENERGIC RECEPTOR-RELATED G-PROTEIN COUPLED RECEPTOR"/>
    <property type="match status" value="1"/>
</dbReference>
<dbReference type="GO" id="GO:0005886">
    <property type="term" value="C:plasma membrane"/>
    <property type="evidence" value="ECO:0007669"/>
    <property type="project" value="UniProtKB-SubCell"/>
</dbReference>
<dbReference type="EMBL" id="KP293985">
    <property type="protein sequence ID" value="AKQ63039.1"/>
    <property type="molecule type" value="mRNA"/>
</dbReference>
<dbReference type="AlphaFoldDB" id="A0A0K0PUH4"/>
<feature type="transmembrane region" description="Helical" evidence="10">
    <location>
        <begin position="326"/>
        <end position="344"/>
    </location>
</feature>
<dbReference type="GO" id="GO:0071880">
    <property type="term" value="P:adenylate cyclase-activating adrenergic receptor signaling pathway"/>
    <property type="evidence" value="ECO:0007669"/>
    <property type="project" value="TreeGrafter"/>
</dbReference>
<dbReference type="SUPFAM" id="SSF81321">
    <property type="entry name" value="Family A G protein-coupled receptor-like"/>
    <property type="match status" value="1"/>
</dbReference>